<keyword evidence="3" id="KW-1185">Reference proteome</keyword>
<accession>A0A3S9P757</accession>
<dbReference type="EMBL" id="CP034562">
    <property type="protein sequence ID" value="AZQ64045.1"/>
    <property type="molecule type" value="Genomic_DNA"/>
</dbReference>
<dbReference type="GO" id="GO:0016706">
    <property type="term" value="F:2-oxoglutarate-dependent dioxygenase activity"/>
    <property type="evidence" value="ECO:0007669"/>
    <property type="project" value="UniProtKB-ARBA"/>
</dbReference>
<sequence length="298" mass="34109">MIHQSFTCTESTRKCIDLFMENYLSKGNFSPFDVSVFLNEVLPSTILSDLKKVGVGVKSVTIHSLFSSKNPKVGLLIHEAISRFLCDLEDIKYPYEEHKFLYPKGDGVNVAEWGNGYGVISPHSDDLYETIDTDLLSLTVSKDETKSSTIIYDIDQVLNNFPADYLTDLLNMEFNYISGKNVNGRVITKKRTFREYKNNMSYYNIDLRKEAELGNRMYPVDKGNNYLVDELRIALEKTAPLYSKGKTGTFIVISNREVLHGRGQLPKEDNTERLLFRSKGSKYLTPQVEKELTLENQY</sequence>
<protein>
    <recommendedName>
        <fullName evidence="4">TauD/TfdA-like domain-containing protein</fullName>
    </recommendedName>
</protein>
<dbReference type="AlphaFoldDB" id="A0A3S9P757"/>
<reference evidence="2 3" key="1">
    <citation type="submission" date="2018-12" db="EMBL/GenBank/DDBJ databases">
        <title>Flammeovirga pectinis sp. nov., isolated from the gut of the Korean scallop, Patinopecten yessoensis.</title>
        <authorList>
            <person name="Bae J.-W."/>
            <person name="Jeong Y.-S."/>
            <person name="Kang W."/>
        </authorList>
    </citation>
    <scope>NUCLEOTIDE SEQUENCE [LARGE SCALE GENOMIC DNA]</scope>
    <source>
        <strain evidence="2 3">L12M1</strain>
    </source>
</reference>
<evidence type="ECO:0000256" key="1">
    <source>
        <dbReference type="ARBA" id="ARBA00023002"/>
    </source>
</evidence>
<name>A0A3S9P757_9BACT</name>
<dbReference type="InterPro" id="IPR042098">
    <property type="entry name" value="TauD-like_sf"/>
</dbReference>
<dbReference type="OrthoDB" id="6828033at2"/>
<proteinExistence type="predicted"/>
<organism evidence="2 3">
    <name type="scientific">Flammeovirga pectinis</name>
    <dbReference type="NCBI Taxonomy" id="2494373"/>
    <lineage>
        <taxon>Bacteria</taxon>
        <taxon>Pseudomonadati</taxon>
        <taxon>Bacteroidota</taxon>
        <taxon>Cytophagia</taxon>
        <taxon>Cytophagales</taxon>
        <taxon>Flammeovirgaceae</taxon>
        <taxon>Flammeovirga</taxon>
    </lineage>
</organism>
<dbReference type="SUPFAM" id="SSF51197">
    <property type="entry name" value="Clavaminate synthase-like"/>
    <property type="match status" value="1"/>
</dbReference>
<dbReference type="Gene3D" id="3.60.130.10">
    <property type="entry name" value="Clavaminate synthase-like"/>
    <property type="match status" value="1"/>
</dbReference>
<dbReference type="Proteomes" id="UP000267268">
    <property type="component" value="Chromosome 1"/>
</dbReference>
<evidence type="ECO:0008006" key="4">
    <source>
        <dbReference type="Google" id="ProtNLM"/>
    </source>
</evidence>
<evidence type="ECO:0000313" key="3">
    <source>
        <dbReference type="Proteomes" id="UP000267268"/>
    </source>
</evidence>
<dbReference type="KEGG" id="fll:EI427_17970"/>
<keyword evidence="1" id="KW-0560">Oxidoreductase</keyword>
<evidence type="ECO:0000313" key="2">
    <source>
        <dbReference type="EMBL" id="AZQ64045.1"/>
    </source>
</evidence>
<gene>
    <name evidence="2" type="ORF">EI427_17970</name>
</gene>